<evidence type="ECO:0000256" key="1">
    <source>
        <dbReference type="SAM" id="Coils"/>
    </source>
</evidence>
<feature type="domain" description="Band 7" evidence="3">
    <location>
        <begin position="33"/>
        <end position="197"/>
    </location>
</feature>
<evidence type="ECO:0000259" key="3">
    <source>
        <dbReference type="Pfam" id="PF01145"/>
    </source>
</evidence>
<evidence type="ECO:0000256" key="2">
    <source>
        <dbReference type="SAM" id="MobiDB-lite"/>
    </source>
</evidence>
<evidence type="ECO:0000313" key="5">
    <source>
        <dbReference type="Proteomes" id="UP001432014"/>
    </source>
</evidence>
<name>A0ABZ1WGN8_9ACTN</name>
<dbReference type="Gene3D" id="3.30.479.30">
    <property type="entry name" value="Band 7 domain"/>
    <property type="match status" value="1"/>
</dbReference>
<dbReference type="Proteomes" id="UP001432014">
    <property type="component" value="Chromosome"/>
</dbReference>
<evidence type="ECO:0000313" key="4">
    <source>
        <dbReference type="EMBL" id="WUS60032.1"/>
    </source>
</evidence>
<dbReference type="InterPro" id="IPR001107">
    <property type="entry name" value="Band_7"/>
</dbReference>
<sequence>MADITRRFGLRHLRAAPTSHIRHLRSGTLAHDGTGLAFWFRPLTAALSEVPVDDRELGMLFHARTADYQDLTVQATVTYRITDPALAATRIDFGIDAGTGTWRSAPLDQLGNLLTETAQQHALDLIARTPLAEALADGVSAVRRRVTEGLADETRLTETGLAVIAVRVIALRPEAEMERALRTPARELVQQEADRATYERRAVAVERERAISENELASRIELARREKELVEQQGANAHREAEQAAAADGVRAEAEAARRTRLAEAEARAARVLAGAQADAQRALGEAKAAAEQAWLAAHQQAGPDVLHALALMRLAEHLPSIGSLTLTPDVLTGLLARLGLPAGDGAATGGGGTGGSGGTGAGGAGGAR</sequence>
<dbReference type="Pfam" id="PF01145">
    <property type="entry name" value="Band_7"/>
    <property type="match status" value="1"/>
</dbReference>
<dbReference type="SUPFAM" id="SSF117892">
    <property type="entry name" value="Band 7/SPFH domain"/>
    <property type="match status" value="1"/>
</dbReference>
<reference evidence="4 5" key="1">
    <citation type="submission" date="2022-10" db="EMBL/GenBank/DDBJ databases">
        <title>The complete genomes of actinobacterial strains from the NBC collection.</title>
        <authorList>
            <person name="Joergensen T.S."/>
            <person name="Alvarez Arevalo M."/>
            <person name="Sterndorff E.B."/>
            <person name="Faurdal D."/>
            <person name="Vuksanovic O."/>
            <person name="Mourched A.-S."/>
            <person name="Charusanti P."/>
            <person name="Shaw S."/>
            <person name="Blin K."/>
            <person name="Weber T."/>
        </authorList>
    </citation>
    <scope>NUCLEOTIDE SEQUENCE [LARGE SCALE GENOMIC DNA]</scope>
    <source>
        <strain evidence="4 5">NBC_01247</strain>
    </source>
</reference>
<organism evidence="4 5">
    <name type="scientific">Kitasatospora herbaricolor</name>
    <dbReference type="NCBI Taxonomy" id="68217"/>
    <lineage>
        <taxon>Bacteria</taxon>
        <taxon>Bacillati</taxon>
        <taxon>Actinomycetota</taxon>
        <taxon>Actinomycetes</taxon>
        <taxon>Kitasatosporales</taxon>
        <taxon>Streptomycetaceae</taxon>
        <taxon>Kitasatospora</taxon>
    </lineage>
</organism>
<proteinExistence type="predicted"/>
<dbReference type="EMBL" id="CP108482">
    <property type="protein sequence ID" value="WUS60032.1"/>
    <property type="molecule type" value="Genomic_DNA"/>
</dbReference>
<accession>A0ABZ1WGN8</accession>
<keyword evidence="5" id="KW-1185">Reference proteome</keyword>
<dbReference type="RefSeq" id="WP_329493878.1">
    <property type="nucleotide sequence ID" value="NZ_CP108460.1"/>
</dbReference>
<protein>
    <submittedName>
        <fullName evidence="4">SPFH domain-containing protein</fullName>
    </submittedName>
</protein>
<feature type="coiled-coil region" evidence="1">
    <location>
        <begin position="188"/>
        <end position="240"/>
    </location>
</feature>
<dbReference type="InterPro" id="IPR036013">
    <property type="entry name" value="Band_7/SPFH_dom_sf"/>
</dbReference>
<gene>
    <name evidence="4" type="ORF">OG469_33800</name>
</gene>
<keyword evidence="1" id="KW-0175">Coiled coil</keyword>
<feature type="region of interest" description="Disordered" evidence="2">
    <location>
        <begin position="347"/>
        <end position="369"/>
    </location>
</feature>